<dbReference type="GO" id="GO:0046872">
    <property type="term" value="F:metal ion binding"/>
    <property type="evidence" value="ECO:0007669"/>
    <property type="project" value="UniProtKB-KW"/>
</dbReference>
<proteinExistence type="predicted"/>
<dbReference type="EMBL" id="QUTG01004154">
    <property type="protein sequence ID" value="RHY89038.1"/>
    <property type="molecule type" value="Genomic_DNA"/>
</dbReference>
<dbReference type="AlphaFoldDB" id="A0A3R6WGA3"/>
<protein>
    <recommendedName>
        <fullName evidence="3">DDE Tnp4 domain-containing protein</fullName>
    </recommendedName>
</protein>
<accession>A0A3R6WGA3</accession>
<dbReference type="InterPro" id="IPR027806">
    <property type="entry name" value="HARBI1_dom"/>
</dbReference>
<comment type="caution">
    <text evidence="4">The sequence shown here is derived from an EMBL/GenBank/DDBJ whole genome shotgun (WGS) entry which is preliminary data.</text>
</comment>
<evidence type="ECO:0000313" key="5">
    <source>
        <dbReference type="Proteomes" id="UP000285712"/>
    </source>
</evidence>
<feature type="non-terminal residue" evidence="4">
    <location>
        <position position="1"/>
    </location>
</feature>
<evidence type="ECO:0000313" key="4">
    <source>
        <dbReference type="EMBL" id="RHY89038.1"/>
    </source>
</evidence>
<gene>
    <name evidence="4" type="ORF">DYB35_011898</name>
</gene>
<dbReference type="Pfam" id="PF13359">
    <property type="entry name" value="DDE_Tnp_4"/>
    <property type="match status" value="1"/>
</dbReference>
<dbReference type="Proteomes" id="UP000285712">
    <property type="component" value="Unassembled WGS sequence"/>
</dbReference>
<feature type="domain" description="DDE Tnp4" evidence="3">
    <location>
        <begin position="96"/>
        <end position="232"/>
    </location>
</feature>
<evidence type="ECO:0000256" key="1">
    <source>
        <dbReference type="ARBA" id="ARBA00001968"/>
    </source>
</evidence>
<reference evidence="4 5" key="1">
    <citation type="submission" date="2018-08" db="EMBL/GenBank/DDBJ databases">
        <title>Aphanomyces genome sequencing and annotation.</title>
        <authorList>
            <person name="Minardi D."/>
            <person name="Oidtmann B."/>
            <person name="Van Der Giezen M."/>
            <person name="Studholme D.J."/>
        </authorList>
    </citation>
    <scope>NUCLEOTIDE SEQUENCE [LARGE SCALE GENOMIC DNA]</scope>
    <source>
        <strain evidence="4 5">Sv</strain>
    </source>
</reference>
<comment type="cofactor">
    <cofactor evidence="1">
        <name>a divalent metal cation</name>
        <dbReference type="ChEBI" id="CHEBI:60240"/>
    </cofactor>
</comment>
<name>A0A3R6WGA3_APHAT</name>
<keyword evidence="2" id="KW-0479">Metal-binding</keyword>
<sequence>SLPHAFEGPDFDEDSNSPVYDAYLQTLTNFSPSEFNLLWADVRQYIFRHWNVGSGRKCAVSARDLLLMMLASLKHCGTWDIVAQTFRITVATLEKRVMSFIEVMHPSLPSAHVSVLSNGFAINCTSYYKGSVSDKAIFDDNLDFHRTNLTKHPREMEMTDADGRVEQLTVLADKGYQGIQHECTNDRIATHRVVVENYFGRLKTLWAVCGDAYRWNRKNYDVLFQTCVAITNVHIRFNPLHAEDGDANIQYVNRLNAIGLKKIKDKKKAQQKYREKRKTRLTFGNWILQ</sequence>
<evidence type="ECO:0000256" key="2">
    <source>
        <dbReference type="ARBA" id="ARBA00022723"/>
    </source>
</evidence>
<dbReference type="VEuPathDB" id="FungiDB:H257_19334"/>
<organism evidence="4 5">
    <name type="scientific">Aphanomyces astaci</name>
    <name type="common">Crayfish plague agent</name>
    <dbReference type="NCBI Taxonomy" id="112090"/>
    <lineage>
        <taxon>Eukaryota</taxon>
        <taxon>Sar</taxon>
        <taxon>Stramenopiles</taxon>
        <taxon>Oomycota</taxon>
        <taxon>Saprolegniomycetes</taxon>
        <taxon>Saprolegniales</taxon>
        <taxon>Verrucalvaceae</taxon>
        <taxon>Aphanomyces</taxon>
    </lineage>
</organism>
<evidence type="ECO:0000259" key="3">
    <source>
        <dbReference type="Pfam" id="PF13359"/>
    </source>
</evidence>